<name>A0A2M6K923_9BACT</name>
<keyword evidence="3" id="KW-0378">Hydrolase</keyword>
<evidence type="ECO:0000256" key="4">
    <source>
        <dbReference type="ARBA" id="ARBA00022989"/>
    </source>
</evidence>
<evidence type="ECO:0000256" key="3">
    <source>
        <dbReference type="ARBA" id="ARBA00022801"/>
    </source>
</evidence>
<dbReference type="InterPro" id="IPR008901">
    <property type="entry name" value="ACER"/>
</dbReference>
<comment type="caution">
    <text evidence="9">The sequence shown here is derived from an EMBL/GenBank/DDBJ whole genome shotgun (WGS) entry which is preliminary data.</text>
</comment>
<evidence type="ECO:0000313" key="9">
    <source>
        <dbReference type="EMBL" id="PIR13209.1"/>
    </source>
</evidence>
<evidence type="ECO:0000256" key="7">
    <source>
        <dbReference type="PIRSR" id="PIRSR608901-2"/>
    </source>
</evidence>
<dbReference type="GO" id="GO:0016020">
    <property type="term" value="C:membrane"/>
    <property type="evidence" value="ECO:0007669"/>
    <property type="project" value="UniProtKB-SubCell"/>
</dbReference>
<sequence length="113" mass="12776">MCFLCNLPQTIYCERGVSNALLAEPINAFTNLTFPIVGYLGFKLLKEKKIKSKEIGALPWMLSLVGLGSFLYHTARNSTTLIFDALPIYIFILYALFLTLNELIKTKSDPYSF</sequence>
<evidence type="ECO:0000256" key="1">
    <source>
        <dbReference type="ARBA" id="ARBA00004141"/>
    </source>
</evidence>
<dbReference type="Pfam" id="PF05875">
    <property type="entry name" value="Ceramidase"/>
    <property type="match status" value="1"/>
</dbReference>
<feature type="binding site" evidence="7">
    <location>
        <position position="73"/>
    </location>
    <ligand>
        <name>Zn(2+)</name>
        <dbReference type="ChEBI" id="CHEBI:29105"/>
        <note>catalytic</note>
    </ligand>
</feature>
<organism evidence="9 10">
    <name type="scientific">Candidatus Falkowbacteria bacterium CG11_big_fil_rev_8_21_14_0_20_39_10</name>
    <dbReference type="NCBI Taxonomy" id="1974570"/>
    <lineage>
        <taxon>Bacteria</taxon>
        <taxon>Candidatus Falkowiibacteriota</taxon>
    </lineage>
</organism>
<evidence type="ECO:0000256" key="5">
    <source>
        <dbReference type="ARBA" id="ARBA00023136"/>
    </source>
</evidence>
<comment type="cofactor">
    <cofactor evidence="7">
        <name>Zn(2+)</name>
        <dbReference type="ChEBI" id="CHEBI:29105"/>
    </cofactor>
</comment>
<keyword evidence="5 8" id="KW-0472">Membrane</keyword>
<feature type="transmembrane region" description="Helical" evidence="8">
    <location>
        <begin position="26"/>
        <end position="45"/>
    </location>
</feature>
<keyword evidence="6" id="KW-0479">Metal-binding</keyword>
<feature type="binding site" evidence="6">
    <location>
        <position position="24"/>
    </location>
    <ligand>
        <name>Ca(2+)</name>
        <dbReference type="ChEBI" id="CHEBI:29108"/>
    </ligand>
</feature>
<dbReference type="GO" id="GO:0006672">
    <property type="term" value="P:ceramide metabolic process"/>
    <property type="evidence" value="ECO:0007669"/>
    <property type="project" value="InterPro"/>
</dbReference>
<evidence type="ECO:0000256" key="8">
    <source>
        <dbReference type="SAM" id="Phobius"/>
    </source>
</evidence>
<accession>A0A2M6K923</accession>
<evidence type="ECO:0000313" key="10">
    <source>
        <dbReference type="Proteomes" id="UP000230869"/>
    </source>
</evidence>
<protein>
    <submittedName>
        <fullName evidence="9">Uncharacterized protein</fullName>
    </submittedName>
</protein>
<dbReference type="GO" id="GO:0046872">
    <property type="term" value="F:metal ion binding"/>
    <property type="evidence" value="ECO:0007669"/>
    <property type="project" value="UniProtKB-KW"/>
</dbReference>
<evidence type="ECO:0000256" key="6">
    <source>
        <dbReference type="PIRSR" id="PIRSR608901-1"/>
    </source>
</evidence>
<reference evidence="9 10" key="1">
    <citation type="submission" date="2017-09" db="EMBL/GenBank/DDBJ databases">
        <title>Depth-based differentiation of microbial function through sediment-hosted aquifers and enrichment of novel symbionts in the deep terrestrial subsurface.</title>
        <authorList>
            <person name="Probst A.J."/>
            <person name="Ladd B."/>
            <person name="Jarett J.K."/>
            <person name="Geller-Mcgrath D.E."/>
            <person name="Sieber C.M."/>
            <person name="Emerson J.B."/>
            <person name="Anantharaman K."/>
            <person name="Thomas B.C."/>
            <person name="Malmstrom R."/>
            <person name="Stieglmeier M."/>
            <person name="Klingl A."/>
            <person name="Woyke T."/>
            <person name="Ryan C.M."/>
            <person name="Banfield J.F."/>
        </authorList>
    </citation>
    <scope>NUCLEOTIDE SEQUENCE [LARGE SCALE GENOMIC DNA]</scope>
    <source>
        <strain evidence="9">CG11_big_fil_rev_8_21_14_0_20_39_10</strain>
    </source>
</reference>
<dbReference type="Proteomes" id="UP000230869">
    <property type="component" value="Unassembled WGS sequence"/>
</dbReference>
<feature type="transmembrane region" description="Helical" evidence="8">
    <location>
        <begin position="57"/>
        <end position="75"/>
    </location>
</feature>
<evidence type="ECO:0000256" key="2">
    <source>
        <dbReference type="ARBA" id="ARBA00022692"/>
    </source>
</evidence>
<dbReference type="EMBL" id="PCWW01000051">
    <property type="protein sequence ID" value="PIR13209.1"/>
    <property type="molecule type" value="Genomic_DNA"/>
</dbReference>
<keyword evidence="2 8" id="KW-0812">Transmembrane</keyword>
<comment type="subcellular location">
    <subcellularLocation>
        <location evidence="1">Membrane</location>
        <topology evidence="1">Multi-pass membrane protein</topology>
    </subcellularLocation>
</comment>
<proteinExistence type="predicted"/>
<keyword evidence="6" id="KW-0106">Calcium</keyword>
<gene>
    <name evidence="9" type="ORF">COV49_02990</name>
</gene>
<keyword evidence="7" id="KW-0862">Zinc</keyword>
<dbReference type="GO" id="GO:0016811">
    <property type="term" value="F:hydrolase activity, acting on carbon-nitrogen (but not peptide) bonds, in linear amides"/>
    <property type="evidence" value="ECO:0007669"/>
    <property type="project" value="InterPro"/>
</dbReference>
<dbReference type="AlphaFoldDB" id="A0A2M6K923"/>
<feature type="transmembrane region" description="Helical" evidence="8">
    <location>
        <begin position="81"/>
        <end position="100"/>
    </location>
</feature>
<keyword evidence="4 8" id="KW-1133">Transmembrane helix</keyword>